<accession>A0A6P1P3U7</accession>
<name>A0A6P1P3U7_9BACT</name>
<evidence type="ECO:0000259" key="2">
    <source>
        <dbReference type="Pfam" id="PF13439"/>
    </source>
</evidence>
<dbReference type="PANTHER" id="PTHR12526">
    <property type="entry name" value="GLYCOSYLTRANSFERASE"/>
    <property type="match status" value="1"/>
</dbReference>
<dbReference type="InterPro" id="IPR028098">
    <property type="entry name" value="Glyco_trans_4-like_N"/>
</dbReference>
<dbReference type="KEGG" id="nib:GU926_17105"/>
<dbReference type="SUPFAM" id="SSF53756">
    <property type="entry name" value="UDP-Glycosyltransferase/glycogen phosphorylase"/>
    <property type="match status" value="1"/>
</dbReference>
<reference evidence="3 4" key="1">
    <citation type="submission" date="2020-01" db="EMBL/GenBank/DDBJ databases">
        <authorList>
            <person name="Kim M."/>
        </authorList>
    </citation>
    <scope>NUCLEOTIDE SEQUENCE [LARGE SCALE GENOMIC DNA]</scope>
    <source>
        <strain evidence="3 4">BT10</strain>
    </source>
</reference>
<dbReference type="EMBL" id="CP047897">
    <property type="protein sequence ID" value="QHL89051.1"/>
    <property type="molecule type" value="Genomic_DNA"/>
</dbReference>
<dbReference type="Pfam" id="PF13439">
    <property type="entry name" value="Glyco_transf_4"/>
    <property type="match status" value="1"/>
</dbReference>
<dbReference type="AlphaFoldDB" id="A0A6P1P3U7"/>
<organism evidence="3 4">
    <name type="scientific">Nibribacter ruber</name>
    <dbReference type="NCBI Taxonomy" id="2698458"/>
    <lineage>
        <taxon>Bacteria</taxon>
        <taxon>Pseudomonadati</taxon>
        <taxon>Bacteroidota</taxon>
        <taxon>Cytophagia</taxon>
        <taxon>Cytophagales</taxon>
        <taxon>Hymenobacteraceae</taxon>
        <taxon>Nibribacter</taxon>
    </lineage>
</organism>
<gene>
    <name evidence="3" type="ORF">GU926_17105</name>
</gene>
<evidence type="ECO:0000259" key="1">
    <source>
        <dbReference type="Pfam" id="PF00534"/>
    </source>
</evidence>
<dbReference type="Gene3D" id="3.40.50.2000">
    <property type="entry name" value="Glycogen Phosphorylase B"/>
    <property type="match status" value="2"/>
</dbReference>
<proteinExistence type="predicted"/>
<keyword evidence="4" id="KW-1185">Reference proteome</keyword>
<evidence type="ECO:0000313" key="4">
    <source>
        <dbReference type="Proteomes" id="UP000464214"/>
    </source>
</evidence>
<dbReference type="InterPro" id="IPR001296">
    <property type="entry name" value="Glyco_trans_1"/>
</dbReference>
<dbReference type="CDD" id="cd03811">
    <property type="entry name" value="GT4_GT28_WabH-like"/>
    <property type="match status" value="1"/>
</dbReference>
<keyword evidence="3" id="KW-0808">Transferase</keyword>
<evidence type="ECO:0000313" key="3">
    <source>
        <dbReference type="EMBL" id="QHL89051.1"/>
    </source>
</evidence>
<dbReference type="PANTHER" id="PTHR12526:SF630">
    <property type="entry name" value="GLYCOSYLTRANSFERASE"/>
    <property type="match status" value="1"/>
</dbReference>
<feature type="domain" description="Glycosyltransferase subfamily 4-like N-terminal" evidence="2">
    <location>
        <begin position="101"/>
        <end position="168"/>
    </location>
</feature>
<dbReference type="Proteomes" id="UP000464214">
    <property type="component" value="Chromosome"/>
</dbReference>
<dbReference type="GO" id="GO:0016757">
    <property type="term" value="F:glycosyltransferase activity"/>
    <property type="evidence" value="ECO:0007669"/>
    <property type="project" value="InterPro"/>
</dbReference>
<dbReference type="RefSeq" id="WP_160694031.1">
    <property type="nucleotide sequence ID" value="NZ_CP047897.1"/>
</dbReference>
<feature type="domain" description="Glycosyl transferase family 1" evidence="1">
    <location>
        <begin position="193"/>
        <end position="319"/>
    </location>
</feature>
<dbReference type="Pfam" id="PF00534">
    <property type="entry name" value="Glycos_transf_1"/>
    <property type="match status" value="1"/>
</dbReference>
<protein>
    <submittedName>
        <fullName evidence="3">Glycosyltransferase</fullName>
    </submittedName>
</protein>
<sequence length="401" mass="45379">MNVLLITQTLTKGGSERTVAKLSNLLAPIFNVYILIIDKSKPIDYPYAGQLLFFEDFKPGNKTGLWSKIKTFKAIKKKFAINTSISFLEGPNFNNILSRNGDKVLVSVRGHKSSFFKTKGLKWKAEEYAIKLLYNFSDAVVAASQGIAEDLVTNFNLKPAKVRAIPNFYEIPEIESQAQQRLPEYDFIFANCQVLVTSGRLSFSKGQNHLLKIFLNLKTQYPKLKLMILGDGELYEYLLKFAVEHNLKVYSWNDSVVPDESYDLFFLGFVSNPFAFISKSTVFVFTSYWEGFPNALAEAIVCNTPVISSDCLSGPREILFSNLSYTETVSYPLKSASGYLLPNLNVANGSELEEVYTIWQTSIASVLDSGRNSELLFTNEEFLQRFNKEKIGKMWIDLINE</sequence>